<gene>
    <name evidence="3" type="ORF">VC35_15480</name>
</gene>
<dbReference type="GO" id="GO:0000271">
    <property type="term" value="P:polysaccharide biosynthetic process"/>
    <property type="evidence" value="ECO:0007669"/>
    <property type="project" value="TreeGrafter"/>
</dbReference>
<dbReference type="InterPro" id="IPR002656">
    <property type="entry name" value="Acyl_transf_3_dom"/>
</dbReference>
<protein>
    <recommendedName>
        <fullName evidence="2">Acyltransferase 3 domain-containing protein</fullName>
    </recommendedName>
</protein>
<dbReference type="GO" id="GO:0016020">
    <property type="term" value="C:membrane"/>
    <property type="evidence" value="ECO:0007669"/>
    <property type="project" value="TreeGrafter"/>
</dbReference>
<dbReference type="Pfam" id="PF01757">
    <property type="entry name" value="Acyl_transf_3"/>
    <property type="match status" value="1"/>
</dbReference>
<feature type="transmembrane region" description="Helical" evidence="1">
    <location>
        <begin position="116"/>
        <end position="133"/>
    </location>
</feature>
<keyword evidence="1" id="KW-1133">Transmembrane helix</keyword>
<dbReference type="RefSeq" id="WP_046041231.1">
    <property type="nucleotide sequence ID" value="NZ_LACC01000017.1"/>
</dbReference>
<feature type="transmembrane region" description="Helical" evidence="1">
    <location>
        <begin position="310"/>
        <end position="330"/>
    </location>
</feature>
<feature type="transmembrane region" description="Helical" evidence="1">
    <location>
        <begin position="74"/>
        <end position="95"/>
    </location>
</feature>
<reference evidence="3 4" key="1">
    <citation type="submission" date="2015-03" db="EMBL/GenBank/DDBJ databases">
        <title>Comparative genomics of Pseudomonas insights into diversity of traits involved in vanlence and defense.</title>
        <authorList>
            <person name="Qin Y."/>
        </authorList>
    </citation>
    <scope>NUCLEOTIDE SEQUENCE [LARGE SCALE GENOMIC DNA]</scope>
    <source>
        <strain evidence="3 4">C8</strain>
    </source>
</reference>
<name>A0A0F4TM05_PSEFL</name>
<evidence type="ECO:0000259" key="2">
    <source>
        <dbReference type="Pfam" id="PF01757"/>
    </source>
</evidence>
<organism evidence="3 4">
    <name type="scientific">Pseudomonas fluorescens</name>
    <dbReference type="NCBI Taxonomy" id="294"/>
    <lineage>
        <taxon>Bacteria</taxon>
        <taxon>Pseudomonadati</taxon>
        <taxon>Pseudomonadota</taxon>
        <taxon>Gammaproteobacteria</taxon>
        <taxon>Pseudomonadales</taxon>
        <taxon>Pseudomonadaceae</taxon>
        <taxon>Pseudomonas</taxon>
    </lineage>
</organism>
<proteinExistence type="predicted"/>
<dbReference type="EMBL" id="LACC01000017">
    <property type="protein sequence ID" value="KJZ45463.1"/>
    <property type="molecule type" value="Genomic_DNA"/>
</dbReference>
<keyword evidence="1" id="KW-0472">Membrane</keyword>
<dbReference type="GO" id="GO:0016747">
    <property type="term" value="F:acyltransferase activity, transferring groups other than amino-acyl groups"/>
    <property type="evidence" value="ECO:0007669"/>
    <property type="project" value="InterPro"/>
</dbReference>
<accession>A0A0F4TM05</accession>
<dbReference type="PANTHER" id="PTHR23028">
    <property type="entry name" value="ACETYLTRANSFERASE"/>
    <property type="match status" value="1"/>
</dbReference>
<evidence type="ECO:0000313" key="4">
    <source>
        <dbReference type="Proteomes" id="UP000033588"/>
    </source>
</evidence>
<feature type="transmembrane region" description="Helical" evidence="1">
    <location>
        <begin position="6"/>
        <end position="23"/>
    </location>
</feature>
<evidence type="ECO:0000313" key="3">
    <source>
        <dbReference type="EMBL" id="KJZ45463.1"/>
    </source>
</evidence>
<dbReference type="OrthoDB" id="9767863at2"/>
<feature type="transmembrane region" description="Helical" evidence="1">
    <location>
        <begin position="342"/>
        <end position="362"/>
    </location>
</feature>
<dbReference type="AlphaFoldDB" id="A0A0F4TM05"/>
<evidence type="ECO:0000256" key="1">
    <source>
        <dbReference type="SAM" id="Phobius"/>
    </source>
</evidence>
<keyword evidence="1" id="KW-0812">Transmembrane</keyword>
<dbReference type="PATRIC" id="fig|294.132.peg.1880"/>
<dbReference type="Proteomes" id="UP000033588">
    <property type="component" value="Unassembled WGS sequence"/>
</dbReference>
<sequence>MSQTLEVVALYAVSIFLLDKLYSHIKILSPDTLKRSSPLDALRGFLATSVVCHHFTITYFWKTTGYWARTGSPIIDNMGSVSVSLFFMITGFLFFDKIYQKKPNWPTLLKSRIKRVYPLYIFVVFLVMVLSLYKTGFISTPTSTIIKETYKWLIFLGSPFNGYQDSNLITAYAHWTLKYEWLFYISLPVIALIANFKAQGTTLVLSLLGTLALLHIYGNTVDVKFFTLFIIGFVPVLIKNHFPTLLPHLKKPICSAIALLAIALSLFFKEPYPISQMLLLGIPFLMFSLGNDLFGILSRTGLKALGEISYSIYLLHGTLLFFTFSILPIYNFTDSSFSRFALLLPLILLIVSAMSTFTYFAIERPFLRKKSLYGSAATARPGNIDNRT</sequence>
<feature type="domain" description="Acyltransferase 3" evidence="2">
    <location>
        <begin position="39"/>
        <end position="352"/>
    </location>
</feature>
<dbReference type="PANTHER" id="PTHR23028:SF53">
    <property type="entry name" value="ACYL_TRANSF_3 DOMAIN-CONTAINING PROTEIN"/>
    <property type="match status" value="1"/>
</dbReference>
<dbReference type="InterPro" id="IPR050879">
    <property type="entry name" value="Acyltransferase_3"/>
</dbReference>
<feature type="transmembrane region" description="Helical" evidence="1">
    <location>
        <begin position="274"/>
        <end position="298"/>
    </location>
</feature>
<comment type="caution">
    <text evidence="3">The sequence shown here is derived from an EMBL/GenBank/DDBJ whole genome shotgun (WGS) entry which is preliminary data.</text>
</comment>
<feature type="transmembrane region" description="Helical" evidence="1">
    <location>
        <begin position="225"/>
        <end position="242"/>
    </location>
</feature>